<reference evidence="2 4" key="1">
    <citation type="journal article" date="2017" name="Nature">
        <title>The sunflower genome provides insights into oil metabolism, flowering and Asterid evolution.</title>
        <authorList>
            <person name="Badouin H."/>
            <person name="Gouzy J."/>
            <person name="Grassa C.J."/>
            <person name="Murat F."/>
            <person name="Staton S.E."/>
            <person name="Cottret L."/>
            <person name="Lelandais-Briere C."/>
            <person name="Owens G.L."/>
            <person name="Carrere S."/>
            <person name="Mayjonade B."/>
            <person name="Legrand L."/>
            <person name="Gill N."/>
            <person name="Kane N.C."/>
            <person name="Bowers J.E."/>
            <person name="Hubner S."/>
            <person name="Bellec A."/>
            <person name="Berard A."/>
            <person name="Berges H."/>
            <person name="Blanchet N."/>
            <person name="Boniface M.C."/>
            <person name="Brunel D."/>
            <person name="Catrice O."/>
            <person name="Chaidir N."/>
            <person name="Claudel C."/>
            <person name="Donnadieu C."/>
            <person name="Faraut T."/>
            <person name="Fievet G."/>
            <person name="Helmstetter N."/>
            <person name="King M."/>
            <person name="Knapp S.J."/>
            <person name="Lai Z."/>
            <person name="Le Paslier M.C."/>
            <person name="Lippi Y."/>
            <person name="Lorenzon L."/>
            <person name="Mandel J.R."/>
            <person name="Marage G."/>
            <person name="Marchand G."/>
            <person name="Marquand E."/>
            <person name="Bret-Mestries E."/>
            <person name="Morien E."/>
            <person name="Nambeesan S."/>
            <person name="Nguyen T."/>
            <person name="Pegot-Espagnet P."/>
            <person name="Pouilly N."/>
            <person name="Raftis F."/>
            <person name="Sallet E."/>
            <person name="Schiex T."/>
            <person name="Thomas J."/>
            <person name="Vandecasteele C."/>
            <person name="Vares D."/>
            <person name="Vear F."/>
            <person name="Vautrin S."/>
            <person name="Crespi M."/>
            <person name="Mangin B."/>
            <person name="Burke J.M."/>
            <person name="Salse J."/>
            <person name="Munos S."/>
            <person name="Vincourt P."/>
            <person name="Rieseberg L.H."/>
            <person name="Langlade N.B."/>
        </authorList>
    </citation>
    <scope>NUCLEOTIDE SEQUENCE [LARGE SCALE GENOMIC DNA]</scope>
    <source>
        <strain evidence="4">cv. SF193</strain>
        <tissue evidence="2">Leaves</tissue>
    </source>
</reference>
<dbReference type="Proteomes" id="UP000215914">
    <property type="component" value="Chromosome 11"/>
</dbReference>
<dbReference type="InterPro" id="IPR036291">
    <property type="entry name" value="NAD(P)-bd_dom_sf"/>
</dbReference>
<dbReference type="EC" id="1.1.1.102" evidence="2"/>
<sequence>MAYTNLSLLALCMLPTFILIIFLKLILRPHPTKIPIKSRHVFITGSSSGIGLALARQAAAEGALVTILALDYNLEEAKTSIKLSTGADVIMLKAEVCDFGAVKEADQGVFVA</sequence>
<proteinExistence type="predicted"/>
<organism evidence="3 4">
    <name type="scientific">Helianthus annuus</name>
    <name type="common">Common sunflower</name>
    <dbReference type="NCBI Taxonomy" id="4232"/>
    <lineage>
        <taxon>Eukaryota</taxon>
        <taxon>Viridiplantae</taxon>
        <taxon>Streptophyta</taxon>
        <taxon>Embryophyta</taxon>
        <taxon>Tracheophyta</taxon>
        <taxon>Spermatophyta</taxon>
        <taxon>Magnoliopsida</taxon>
        <taxon>eudicotyledons</taxon>
        <taxon>Gunneridae</taxon>
        <taxon>Pentapetalae</taxon>
        <taxon>asterids</taxon>
        <taxon>campanulids</taxon>
        <taxon>Asterales</taxon>
        <taxon>Asteraceae</taxon>
        <taxon>Asteroideae</taxon>
        <taxon>Heliantheae alliance</taxon>
        <taxon>Heliantheae</taxon>
        <taxon>Helianthus</taxon>
    </lineage>
</organism>
<dbReference type="AlphaFoldDB" id="A0A251TDP6"/>
<dbReference type="OMA" id="IAYACCA"/>
<keyword evidence="1" id="KW-0812">Transmembrane</keyword>
<feature type="transmembrane region" description="Helical" evidence="1">
    <location>
        <begin position="6"/>
        <end position="27"/>
    </location>
</feature>
<evidence type="ECO:0000313" key="4">
    <source>
        <dbReference type="Proteomes" id="UP000215914"/>
    </source>
</evidence>
<gene>
    <name evidence="3" type="ORF">HannXRQ_Chr11g0351181</name>
    <name evidence="2" type="ORF">HanXRQr2_Chr11g0516281</name>
</gene>
<evidence type="ECO:0000313" key="3">
    <source>
        <dbReference type="EMBL" id="OTG09277.1"/>
    </source>
</evidence>
<dbReference type="GO" id="GO:0047560">
    <property type="term" value="F:3-dehydrosphinganine reductase activity"/>
    <property type="evidence" value="ECO:0007669"/>
    <property type="project" value="UniProtKB-EC"/>
</dbReference>
<dbReference type="InParanoid" id="A0A251TDP6"/>
<dbReference type="STRING" id="4232.A0A251TDP6"/>
<dbReference type="PANTHER" id="PTHR43550">
    <property type="entry name" value="3-KETODIHYDROSPHINGOSINE REDUCTASE"/>
    <property type="match status" value="1"/>
</dbReference>
<keyword evidence="4" id="KW-1185">Reference proteome</keyword>
<keyword evidence="1" id="KW-1133">Transmembrane helix</keyword>
<dbReference type="Gramene" id="mRNA:HanXRQr2_Chr11g0516281">
    <property type="protein sequence ID" value="CDS:HanXRQr2_Chr11g0516281.1"/>
    <property type="gene ID" value="HanXRQr2_Chr11g0516281"/>
</dbReference>
<reference evidence="3" key="2">
    <citation type="submission" date="2017-02" db="EMBL/GenBank/DDBJ databases">
        <title>Sunflower complete genome.</title>
        <authorList>
            <person name="Langlade N."/>
            <person name="Munos S."/>
        </authorList>
    </citation>
    <scope>NUCLEOTIDE SEQUENCE [LARGE SCALE GENOMIC DNA]</scope>
    <source>
        <tissue evidence="3">Leaves</tissue>
    </source>
</reference>
<evidence type="ECO:0000313" key="2">
    <source>
        <dbReference type="EMBL" id="KAF5784159.1"/>
    </source>
</evidence>
<reference evidence="2" key="3">
    <citation type="submission" date="2020-06" db="EMBL/GenBank/DDBJ databases">
        <title>Helianthus annuus Genome sequencing and assembly Release 2.</title>
        <authorList>
            <person name="Gouzy J."/>
            <person name="Langlade N."/>
            <person name="Munos S."/>
        </authorList>
    </citation>
    <scope>NUCLEOTIDE SEQUENCE</scope>
    <source>
        <tissue evidence="2">Leaves</tissue>
    </source>
</reference>
<keyword evidence="2" id="KW-0560">Oxidoreductase</keyword>
<dbReference type="Gene3D" id="3.40.50.720">
    <property type="entry name" value="NAD(P)-binding Rossmann-like Domain"/>
    <property type="match status" value="1"/>
</dbReference>
<dbReference type="Pfam" id="PF00106">
    <property type="entry name" value="adh_short"/>
    <property type="match status" value="1"/>
</dbReference>
<dbReference type="OrthoDB" id="37659at2759"/>
<protein>
    <submittedName>
        <fullName evidence="2">3-dehydrosphinganine reductase</fullName>
        <ecNumber evidence="2">1.1.1.102</ecNumber>
    </submittedName>
    <submittedName>
        <fullName evidence="3">Putative short-chain dehydrogenase/reductase SDR</fullName>
    </submittedName>
</protein>
<keyword evidence="1" id="KW-0472">Membrane</keyword>
<evidence type="ECO:0000256" key="1">
    <source>
        <dbReference type="SAM" id="Phobius"/>
    </source>
</evidence>
<name>A0A251TDP6_HELAN</name>
<dbReference type="InterPro" id="IPR002347">
    <property type="entry name" value="SDR_fam"/>
</dbReference>
<dbReference type="EMBL" id="CM007900">
    <property type="protein sequence ID" value="OTG09277.1"/>
    <property type="molecule type" value="Genomic_DNA"/>
</dbReference>
<dbReference type="SUPFAM" id="SSF51735">
    <property type="entry name" value="NAD(P)-binding Rossmann-fold domains"/>
    <property type="match status" value="1"/>
</dbReference>
<accession>A0A251TDP6</accession>
<dbReference type="EMBL" id="MNCJ02000326">
    <property type="protein sequence ID" value="KAF5784159.1"/>
    <property type="molecule type" value="Genomic_DNA"/>
</dbReference>
<dbReference type="PANTHER" id="PTHR43550:SF3">
    <property type="entry name" value="3-KETODIHYDROSPHINGOSINE REDUCTASE"/>
    <property type="match status" value="1"/>
</dbReference>